<dbReference type="AlphaFoldDB" id="A0A9X1UNM9"/>
<reference evidence="1" key="1">
    <citation type="submission" date="2022-01" db="EMBL/GenBank/DDBJ databases">
        <title>Genome sequence and assembly of Parabukholderia sp. RG36.</title>
        <authorList>
            <person name="Chhetri G."/>
        </authorList>
    </citation>
    <scope>NUCLEOTIDE SEQUENCE</scope>
    <source>
        <strain evidence="1">RG36</strain>
    </source>
</reference>
<organism evidence="1 2">
    <name type="scientific">Paraburkholderia tagetis</name>
    <dbReference type="NCBI Taxonomy" id="2913261"/>
    <lineage>
        <taxon>Bacteria</taxon>
        <taxon>Pseudomonadati</taxon>
        <taxon>Pseudomonadota</taxon>
        <taxon>Betaproteobacteria</taxon>
        <taxon>Burkholderiales</taxon>
        <taxon>Burkholderiaceae</taxon>
        <taxon>Paraburkholderia</taxon>
    </lineage>
</organism>
<evidence type="ECO:0000313" key="2">
    <source>
        <dbReference type="Proteomes" id="UP001139308"/>
    </source>
</evidence>
<accession>A0A9X1UNM9</accession>
<proteinExistence type="predicted"/>
<comment type="caution">
    <text evidence="1">The sequence shown here is derived from an EMBL/GenBank/DDBJ whole genome shotgun (WGS) entry which is preliminary data.</text>
</comment>
<dbReference type="EMBL" id="JAKLJA010000073">
    <property type="protein sequence ID" value="MCG5078788.1"/>
    <property type="molecule type" value="Genomic_DNA"/>
</dbReference>
<dbReference type="Proteomes" id="UP001139308">
    <property type="component" value="Unassembled WGS sequence"/>
</dbReference>
<sequence>MACYQDDIHPAARVEITALRTAGRLKALGQLLVLIDDVIDHCLSSGEMPVHPVTVVNGHGLYERCAPQMFGVFSIENGMAGQLPTLRLLAVSTTPAAARTAAAARV</sequence>
<dbReference type="RefSeq" id="WP_238468764.1">
    <property type="nucleotide sequence ID" value="NZ_JAKLJA010000073.1"/>
</dbReference>
<keyword evidence="2" id="KW-1185">Reference proteome</keyword>
<protein>
    <submittedName>
        <fullName evidence="1">Uncharacterized protein</fullName>
    </submittedName>
</protein>
<evidence type="ECO:0000313" key="1">
    <source>
        <dbReference type="EMBL" id="MCG5078788.1"/>
    </source>
</evidence>
<gene>
    <name evidence="1" type="ORF">L5014_36610</name>
</gene>
<name>A0A9X1UNM9_9BURK</name>